<dbReference type="Gene3D" id="1.10.8.60">
    <property type="match status" value="1"/>
</dbReference>
<dbReference type="AlphaFoldDB" id="A0A2U9IJK8"/>
<proteinExistence type="predicted"/>
<dbReference type="InterPro" id="IPR036388">
    <property type="entry name" value="WH-like_DNA-bd_sf"/>
</dbReference>
<gene>
    <name evidence="2" type="ORF">DFR86_00820</name>
</gene>
<dbReference type="Pfam" id="PF01637">
    <property type="entry name" value="ATPase_2"/>
    <property type="match status" value="1"/>
</dbReference>
<accession>A0A2U9IJK8</accession>
<dbReference type="InterPro" id="IPR036390">
    <property type="entry name" value="WH_DNA-bd_sf"/>
</dbReference>
<evidence type="ECO:0000313" key="2">
    <source>
        <dbReference type="EMBL" id="AWR96228.1"/>
    </source>
</evidence>
<dbReference type="SUPFAM" id="SSF52540">
    <property type="entry name" value="P-loop containing nucleoside triphosphate hydrolases"/>
    <property type="match status" value="1"/>
</dbReference>
<dbReference type="InterPro" id="IPR027417">
    <property type="entry name" value="P-loop_NTPase"/>
</dbReference>
<organism evidence="2 3">
    <name type="scientific">Acidianus sulfidivorans JP7</name>
    <dbReference type="NCBI Taxonomy" id="619593"/>
    <lineage>
        <taxon>Archaea</taxon>
        <taxon>Thermoproteota</taxon>
        <taxon>Thermoprotei</taxon>
        <taxon>Sulfolobales</taxon>
        <taxon>Sulfolobaceae</taxon>
        <taxon>Acidianus</taxon>
    </lineage>
</organism>
<dbReference type="PANTHER" id="PTHR34301">
    <property type="entry name" value="DNA-BINDING PROTEIN-RELATED"/>
    <property type="match status" value="1"/>
</dbReference>
<keyword evidence="3" id="KW-1185">Reference proteome</keyword>
<dbReference type="SUPFAM" id="SSF46785">
    <property type="entry name" value="Winged helix' DNA-binding domain"/>
    <property type="match status" value="1"/>
</dbReference>
<dbReference type="Gene3D" id="3.40.50.300">
    <property type="entry name" value="P-loop containing nucleotide triphosphate hydrolases"/>
    <property type="match status" value="1"/>
</dbReference>
<evidence type="ECO:0000259" key="1">
    <source>
        <dbReference type="Pfam" id="PF01637"/>
    </source>
</evidence>
<dbReference type="RefSeq" id="WP_110379118.1">
    <property type="nucleotide sequence ID" value="NZ_CP029288.2"/>
</dbReference>
<reference evidence="2 3" key="1">
    <citation type="submission" date="2018-05" db="EMBL/GenBank/DDBJ databases">
        <title>Complete Genome Sequences of Extremely Thermoacidophilic, Metal-Mobilizing Type-Strain Members of the Archaeal Family Sulfolobaceae: Acidianus brierleyi DSM-1651T, Acidianus sulfidivorans DSM-18786T, Metallosphaera hakonensis DSM-7519T, and Metallosphaera prunae DSM-10039T.</title>
        <authorList>
            <person name="Counts J.A."/>
            <person name="Kelly R.M."/>
        </authorList>
    </citation>
    <scope>NUCLEOTIDE SEQUENCE [LARGE SCALE GENOMIC DNA]</scope>
    <source>
        <strain evidence="2 3">JP7</strain>
    </source>
</reference>
<dbReference type="KEGG" id="asul:DFR86_00820"/>
<dbReference type="Gene3D" id="1.10.10.10">
    <property type="entry name" value="Winged helix-like DNA-binding domain superfamily/Winged helix DNA-binding domain"/>
    <property type="match status" value="1"/>
</dbReference>
<dbReference type="GO" id="GO:0005524">
    <property type="term" value="F:ATP binding"/>
    <property type="evidence" value="ECO:0007669"/>
    <property type="project" value="InterPro"/>
</dbReference>
<protein>
    <submittedName>
        <fullName evidence="2">ATPase</fullName>
    </submittedName>
</protein>
<sequence length="349" mass="40701">MLFDERPKTKREDLFDRKEELNELEKNIDKPLILLTGIRRIGKTSLLQVFLHENNSPFILIDCRKLKENYGWKDLYDLLSRGMNSRVIEFLKGIKGIRIMNNEIEISWKGKNFVSLSDLFDYLNKKRLIIAFDEAQRLRGPLSKEIKDAFAHAYDYDNNLTFILTGSEVGLLYDFIGIEDSSSPLYGRLYHEIKVERFSKDVSFNFLRKGFEEYSMKVKDEVIEEIVSFFDGIPGWLAISGNLYVNFKDIEKIKEIAVNIALNELKNLIRNKIKISKVVGRRYLYTLKCIAEENNSWSKLERCLSDKEGSTISSSVLSNILKQLEYMSLIKDYSFLDPIYKEASKKLSI</sequence>
<dbReference type="OrthoDB" id="132045at2157"/>
<evidence type="ECO:0000313" key="3">
    <source>
        <dbReference type="Proteomes" id="UP000248410"/>
    </source>
</evidence>
<dbReference type="GeneID" id="36836467"/>
<name>A0A2U9IJK8_9CREN</name>
<feature type="domain" description="ATPase" evidence="1">
    <location>
        <begin position="14"/>
        <end position="237"/>
    </location>
</feature>
<dbReference type="Proteomes" id="UP000248410">
    <property type="component" value="Chromosome"/>
</dbReference>
<dbReference type="InterPro" id="IPR011579">
    <property type="entry name" value="ATPase_dom"/>
</dbReference>
<dbReference type="EMBL" id="CP029288">
    <property type="protein sequence ID" value="AWR96228.1"/>
    <property type="molecule type" value="Genomic_DNA"/>
</dbReference>
<dbReference type="PANTHER" id="PTHR34301:SF8">
    <property type="entry name" value="ATPASE DOMAIN-CONTAINING PROTEIN"/>
    <property type="match status" value="1"/>
</dbReference>